<dbReference type="SUPFAM" id="SSF46689">
    <property type="entry name" value="Homeodomain-like"/>
    <property type="match status" value="1"/>
</dbReference>
<feature type="DNA-binding region" description="H-T-H motif" evidence="4">
    <location>
        <begin position="11"/>
        <end position="30"/>
    </location>
</feature>
<dbReference type="EMBL" id="AUWY01000135">
    <property type="protein sequence ID" value="EQB29834.1"/>
    <property type="molecule type" value="Genomic_DNA"/>
</dbReference>
<dbReference type="InterPro" id="IPR009057">
    <property type="entry name" value="Homeodomain-like_sf"/>
</dbReference>
<dbReference type="InterPro" id="IPR001647">
    <property type="entry name" value="HTH_TetR"/>
</dbReference>
<dbReference type="InterPro" id="IPR050109">
    <property type="entry name" value="HTH-type_TetR-like_transc_reg"/>
</dbReference>
<feature type="domain" description="HTH tetR-type" evidence="5">
    <location>
        <begin position="1"/>
        <end position="48"/>
    </location>
</feature>
<reference evidence="6 7" key="1">
    <citation type="journal article" date="2013" name="Genome Announc.">
        <title>Draft Genome Sequence of Sphingobium ummariense Strain RL-3, a Hexachlorocyclohexane-Degrading Bacterium.</title>
        <authorList>
            <person name="Kohli P."/>
            <person name="Dua A."/>
            <person name="Sangwan N."/>
            <person name="Oldach P."/>
            <person name="Khurana J.P."/>
            <person name="Lal R."/>
        </authorList>
    </citation>
    <scope>NUCLEOTIDE SEQUENCE [LARGE SCALE GENOMIC DNA]</scope>
    <source>
        <strain evidence="6 7">RL-3</strain>
    </source>
</reference>
<protein>
    <recommendedName>
        <fullName evidence="5">HTH tetR-type domain-containing protein</fullName>
    </recommendedName>
</protein>
<keyword evidence="2 4" id="KW-0238">DNA-binding</keyword>
<evidence type="ECO:0000256" key="2">
    <source>
        <dbReference type="ARBA" id="ARBA00023125"/>
    </source>
</evidence>
<evidence type="ECO:0000256" key="1">
    <source>
        <dbReference type="ARBA" id="ARBA00023015"/>
    </source>
</evidence>
<dbReference type="PANTHER" id="PTHR30055">
    <property type="entry name" value="HTH-TYPE TRANSCRIPTIONAL REGULATOR RUTR"/>
    <property type="match status" value="1"/>
</dbReference>
<comment type="caution">
    <text evidence="6">The sequence shown here is derived from an EMBL/GenBank/DDBJ whole genome shotgun (WGS) entry which is preliminary data.</text>
</comment>
<dbReference type="PATRIC" id="fig|1346791.3.peg.4376"/>
<organism evidence="6 7">
    <name type="scientific">Sphingobium ummariense RL-3</name>
    <dbReference type="NCBI Taxonomy" id="1346791"/>
    <lineage>
        <taxon>Bacteria</taxon>
        <taxon>Pseudomonadati</taxon>
        <taxon>Pseudomonadota</taxon>
        <taxon>Alphaproteobacteria</taxon>
        <taxon>Sphingomonadales</taxon>
        <taxon>Sphingomonadaceae</taxon>
        <taxon>Sphingobium</taxon>
    </lineage>
</organism>
<evidence type="ECO:0000256" key="4">
    <source>
        <dbReference type="PROSITE-ProRule" id="PRU00335"/>
    </source>
</evidence>
<name>T0K010_9SPHN</name>
<dbReference type="AlphaFoldDB" id="T0K010"/>
<dbReference type="PROSITE" id="PS50977">
    <property type="entry name" value="HTH_TETR_2"/>
    <property type="match status" value="1"/>
</dbReference>
<dbReference type="PANTHER" id="PTHR30055:SF234">
    <property type="entry name" value="HTH-TYPE TRANSCRIPTIONAL REGULATOR BETI"/>
    <property type="match status" value="1"/>
</dbReference>
<keyword evidence="7" id="KW-1185">Reference proteome</keyword>
<accession>T0K010</accession>
<gene>
    <name evidence="6" type="ORF">M529_22670</name>
</gene>
<evidence type="ECO:0000256" key="3">
    <source>
        <dbReference type="ARBA" id="ARBA00023163"/>
    </source>
</evidence>
<dbReference type="Proteomes" id="UP000015523">
    <property type="component" value="Unassembled WGS sequence"/>
</dbReference>
<keyword evidence="1" id="KW-0805">Transcription regulation</keyword>
<dbReference type="GO" id="GO:0003700">
    <property type="term" value="F:DNA-binding transcription factor activity"/>
    <property type="evidence" value="ECO:0007669"/>
    <property type="project" value="TreeGrafter"/>
</dbReference>
<dbReference type="Pfam" id="PF00440">
    <property type="entry name" value="TetR_N"/>
    <property type="match status" value="1"/>
</dbReference>
<keyword evidence="3" id="KW-0804">Transcription</keyword>
<sequence>MFGSKGFHATTTAELAAAASVSIGQIYRLFSSKSDIVLSIVEEKACVRVAEMHGIFDTVERGECSMFDAVKAIAAVSLQNSDGDLFYEILAEACRNASVADRIETLFAFYRAGVRRLAGLARPDVSPAELDAYVDVMMACFIGLGHRTAASHSVDIEQTSRNTACLMMRALGLSEQIPAADHQSAT</sequence>
<dbReference type="GO" id="GO:0000976">
    <property type="term" value="F:transcription cis-regulatory region binding"/>
    <property type="evidence" value="ECO:0007669"/>
    <property type="project" value="TreeGrafter"/>
</dbReference>
<dbReference type="eggNOG" id="COG1309">
    <property type="taxonomic scope" value="Bacteria"/>
</dbReference>
<evidence type="ECO:0000313" key="7">
    <source>
        <dbReference type="Proteomes" id="UP000015523"/>
    </source>
</evidence>
<dbReference type="Gene3D" id="1.10.357.10">
    <property type="entry name" value="Tetracycline Repressor, domain 2"/>
    <property type="match status" value="1"/>
</dbReference>
<evidence type="ECO:0000259" key="5">
    <source>
        <dbReference type="PROSITE" id="PS50977"/>
    </source>
</evidence>
<evidence type="ECO:0000313" key="6">
    <source>
        <dbReference type="EMBL" id="EQB29834.1"/>
    </source>
</evidence>
<proteinExistence type="predicted"/>